<evidence type="ECO:0000259" key="2">
    <source>
        <dbReference type="Pfam" id="PF02563"/>
    </source>
</evidence>
<dbReference type="AlphaFoldDB" id="A0A1M7FLY1"/>
<dbReference type="RefSeq" id="WP_079586784.1">
    <property type="nucleotide sequence ID" value="NZ_FNTI01000001.1"/>
</dbReference>
<evidence type="ECO:0000313" key="4">
    <source>
        <dbReference type="EMBL" id="SEE09287.1"/>
    </source>
</evidence>
<dbReference type="Pfam" id="PF25994">
    <property type="entry name" value="HH_AprE"/>
    <property type="match status" value="1"/>
</dbReference>
<protein>
    <submittedName>
        <fullName evidence="4">Polysaccharide export outer membrane protein</fullName>
    </submittedName>
</protein>
<dbReference type="InterPro" id="IPR003715">
    <property type="entry name" value="Poly_export_N"/>
</dbReference>
<dbReference type="EMBL" id="FNTI01000001">
    <property type="protein sequence ID" value="SEE09287.1"/>
    <property type="molecule type" value="Genomic_DNA"/>
</dbReference>
<dbReference type="OrthoDB" id="9798876at2"/>
<reference evidence="4 5" key="1">
    <citation type="submission" date="2016-10" db="EMBL/GenBank/DDBJ databases">
        <authorList>
            <person name="de Groot N.N."/>
        </authorList>
    </citation>
    <scope>NUCLEOTIDE SEQUENCE [LARGE SCALE GENOMIC DNA]</scope>
    <source>
        <strain evidence="4 5">GAS522</strain>
    </source>
</reference>
<feature type="domain" description="AprE-like long alpha-helical hairpin" evidence="3">
    <location>
        <begin position="185"/>
        <end position="371"/>
    </location>
</feature>
<gene>
    <name evidence="4" type="ORF">SAMN05444171_6231</name>
</gene>
<feature type="domain" description="Polysaccharide export protein N-terminal" evidence="2">
    <location>
        <begin position="42"/>
        <end position="107"/>
    </location>
</feature>
<evidence type="ECO:0000259" key="3">
    <source>
        <dbReference type="Pfam" id="PF25994"/>
    </source>
</evidence>
<evidence type="ECO:0000313" key="5">
    <source>
        <dbReference type="Proteomes" id="UP000183208"/>
    </source>
</evidence>
<dbReference type="InterPro" id="IPR049712">
    <property type="entry name" value="Poly_export"/>
</dbReference>
<sequence>MLNVRSALREAASFAGCAPHLGKARDARSFVLAVALLCSITPAKAEYRLHVGDVIEISVARLPELKQRVPVQLDGTISFPLIGTLPVTNLSPAEVQAKVQTMLATKVFRQRAPDGHENSVTIEPDEVVATVVEYRPVYVSGDVSRPGEQAYRPLMTVRQAVALSGGYDVVRLRMNNPILEAADLQAEYESLWTGYAREQAHVWRLQQELGQQVTVDQKALLDVPVARSMALAIVNVEAEQFKTRQADEKAERSFLARGIVQADEQIQVLSEQLKTEDQGAQADVEELERAKELFNRGTLTALRVSDARRAMLLSSTRKLQTTAQLMQTKRQRDDFSRQIERFDGQRRSDVLRELQDATLALSTIRFKLQSTGEKLQYTALAKSQLARGLGNKPAITIVRKGAGGNETVLANEDFELQPGDVVEVALRVAPGADVSGQ</sequence>
<dbReference type="Gene3D" id="3.30.1950.10">
    <property type="entry name" value="wza like domain"/>
    <property type="match status" value="1"/>
</dbReference>
<dbReference type="PANTHER" id="PTHR33619">
    <property type="entry name" value="POLYSACCHARIDE EXPORT PROTEIN GFCE-RELATED"/>
    <property type="match status" value="1"/>
</dbReference>
<organism evidence="4 5">
    <name type="scientific">Bradyrhizobium lablabi</name>
    <dbReference type="NCBI Taxonomy" id="722472"/>
    <lineage>
        <taxon>Bacteria</taxon>
        <taxon>Pseudomonadati</taxon>
        <taxon>Pseudomonadota</taxon>
        <taxon>Alphaproteobacteria</taxon>
        <taxon>Hyphomicrobiales</taxon>
        <taxon>Nitrobacteraceae</taxon>
        <taxon>Bradyrhizobium</taxon>
    </lineage>
</organism>
<dbReference type="Pfam" id="PF02563">
    <property type="entry name" value="Poly_export"/>
    <property type="match status" value="1"/>
</dbReference>
<dbReference type="InterPro" id="IPR058781">
    <property type="entry name" value="HH_AprE-like"/>
</dbReference>
<proteinExistence type="predicted"/>
<dbReference type="GO" id="GO:0015159">
    <property type="term" value="F:polysaccharide transmembrane transporter activity"/>
    <property type="evidence" value="ECO:0007669"/>
    <property type="project" value="InterPro"/>
</dbReference>
<dbReference type="PANTHER" id="PTHR33619:SF3">
    <property type="entry name" value="POLYSACCHARIDE EXPORT PROTEIN GFCE-RELATED"/>
    <property type="match status" value="1"/>
</dbReference>
<name>A0A1M7FLY1_9BRAD</name>
<keyword evidence="1" id="KW-0732">Signal</keyword>
<evidence type="ECO:0000256" key="1">
    <source>
        <dbReference type="ARBA" id="ARBA00022729"/>
    </source>
</evidence>
<accession>A0A1M7FLY1</accession>
<dbReference type="Proteomes" id="UP000183208">
    <property type="component" value="Unassembled WGS sequence"/>
</dbReference>